<dbReference type="PANTHER" id="PTHR30168">
    <property type="entry name" value="PUTATIVE MEMBRANE PROTEIN YPFJ"/>
    <property type="match status" value="1"/>
</dbReference>
<sequence>MRIPLVAASVCVIAGLGLPGTAGAQTAAGAPTAQTASGVPHAAAAPPAVLAENRIYRSGTASPLSCPIPEIREGSAASLKTFHRAMARCADRFWAARFKAAGLAYTSPKVTITTGSSSVCGKITSNGAQYCPAQRTVAIRIMKRDLTDPFKMNIAHSVAHEWGHHVQQLTGMLDEQNRLYWRARGGARSIVSHRLEMQAECFAGVFYSVALDSIDPGITWDQWIGAVREAEESKVHGKPRNLAYWQNRGYTSGSAGSCNTWKASLARVS</sequence>
<feature type="chain" id="PRO_5031250114" evidence="5">
    <location>
        <begin position="25"/>
        <end position="269"/>
    </location>
</feature>
<dbReference type="PANTHER" id="PTHR30168:SF0">
    <property type="entry name" value="INNER MEMBRANE PROTEIN"/>
    <property type="match status" value="1"/>
</dbReference>
<gene>
    <name evidence="6" type="ORF">HTZ77_05875</name>
</gene>
<dbReference type="EMBL" id="JABWGN010000002">
    <property type="protein sequence ID" value="NUW30947.1"/>
    <property type="molecule type" value="Genomic_DNA"/>
</dbReference>
<dbReference type="Proteomes" id="UP000586042">
    <property type="component" value="Unassembled WGS sequence"/>
</dbReference>
<dbReference type="RefSeq" id="WP_175588371.1">
    <property type="nucleotide sequence ID" value="NZ_JABWGN010000002.1"/>
</dbReference>
<evidence type="ECO:0000256" key="4">
    <source>
        <dbReference type="ARBA" id="ARBA00023136"/>
    </source>
</evidence>
<evidence type="ECO:0000313" key="7">
    <source>
        <dbReference type="Proteomes" id="UP000586042"/>
    </source>
</evidence>
<keyword evidence="2" id="KW-0812">Transmembrane</keyword>
<accession>A0A7Y6M1E0</accession>
<organism evidence="6 7">
    <name type="scientific">Nonomuraea montanisoli</name>
    <dbReference type="NCBI Taxonomy" id="2741721"/>
    <lineage>
        <taxon>Bacteria</taxon>
        <taxon>Bacillati</taxon>
        <taxon>Actinomycetota</taxon>
        <taxon>Actinomycetes</taxon>
        <taxon>Streptosporangiales</taxon>
        <taxon>Streptosporangiaceae</taxon>
        <taxon>Nonomuraea</taxon>
    </lineage>
</organism>
<proteinExistence type="predicted"/>
<dbReference type="AlphaFoldDB" id="A0A7Y6M1E0"/>
<dbReference type="GO" id="GO:0016020">
    <property type="term" value="C:membrane"/>
    <property type="evidence" value="ECO:0007669"/>
    <property type="project" value="UniProtKB-SubCell"/>
</dbReference>
<reference evidence="6 7" key="1">
    <citation type="submission" date="2020-06" db="EMBL/GenBank/DDBJ databases">
        <title>Nonomuraea sp. SMC257, a novel actinomycete isolated from soil.</title>
        <authorList>
            <person name="Chanama M."/>
        </authorList>
    </citation>
    <scope>NUCLEOTIDE SEQUENCE [LARGE SCALE GENOMIC DNA]</scope>
    <source>
        <strain evidence="6 7">SMC257</strain>
    </source>
</reference>
<keyword evidence="4" id="KW-0472">Membrane</keyword>
<comment type="subcellular location">
    <subcellularLocation>
        <location evidence="1">Membrane</location>
        <topology evidence="1">Single-pass membrane protein</topology>
    </subcellularLocation>
</comment>
<keyword evidence="3" id="KW-1133">Transmembrane helix</keyword>
<protein>
    <submittedName>
        <fullName evidence="6">Neutral zinc metallopeptidase</fullName>
    </submittedName>
</protein>
<comment type="caution">
    <text evidence="6">The sequence shown here is derived from an EMBL/GenBank/DDBJ whole genome shotgun (WGS) entry which is preliminary data.</text>
</comment>
<evidence type="ECO:0000256" key="3">
    <source>
        <dbReference type="ARBA" id="ARBA00022989"/>
    </source>
</evidence>
<keyword evidence="5" id="KW-0732">Signal</keyword>
<evidence type="ECO:0000256" key="1">
    <source>
        <dbReference type="ARBA" id="ARBA00004167"/>
    </source>
</evidence>
<evidence type="ECO:0000313" key="6">
    <source>
        <dbReference type="EMBL" id="NUW30947.1"/>
    </source>
</evidence>
<keyword evidence="7" id="KW-1185">Reference proteome</keyword>
<dbReference type="InterPro" id="IPR007343">
    <property type="entry name" value="Uncharacterised_pept_Zn_put"/>
</dbReference>
<name>A0A7Y6M1E0_9ACTN</name>
<evidence type="ECO:0000256" key="5">
    <source>
        <dbReference type="SAM" id="SignalP"/>
    </source>
</evidence>
<feature type="signal peptide" evidence="5">
    <location>
        <begin position="1"/>
        <end position="24"/>
    </location>
</feature>
<evidence type="ECO:0000256" key="2">
    <source>
        <dbReference type="ARBA" id="ARBA00022692"/>
    </source>
</evidence>
<dbReference type="Pfam" id="PF04228">
    <property type="entry name" value="Zn_peptidase"/>
    <property type="match status" value="1"/>
</dbReference>